<reference evidence="1 2" key="1">
    <citation type="journal article" date="2014" name="Genome Announc.">
        <title>Draft Genome Sequence of the Haloacid-Degrading Burkholderia caribensis Strain MBA4.</title>
        <authorList>
            <person name="Pan Y."/>
            <person name="Kong K.F."/>
            <person name="Tsang J.S."/>
        </authorList>
    </citation>
    <scope>NUCLEOTIDE SEQUENCE [LARGE SCALE GENOMIC DNA]</scope>
    <source>
        <strain evidence="1 2">852011</strain>
    </source>
</reference>
<name>A0A9Q6S6V3_9BURK</name>
<protein>
    <submittedName>
        <fullName evidence="1">Uncharacterized protein</fullName>
    </submittedName>
</protein>
<evidence type="ECO:0000313" key="2">
    <source>
        <dbReference type="Proteomes" id="UP000509548"/>
    </source>
</evidence>
<evidence type="ECO:0000313" key="1">
    <source>
        <dbReference type="EMBL" id="QLB65586.1"/>
    </source>
</evidence>
<dbReference type="AlphaFoldDB" id="A0A9Q6S6V3"/>
<dbReference type="Proteomes" id="UP000509548">
    <property type="component" value="Chromosome 2"/>
</dbReference>
<proteinExistence type="predicted"/>
<sequence>MSVTDQFDCRLHQSIVSPQQMFILGSHVRRTHEPLQVLIPFVRGVQNADIEPIAIALMRR</sequence>
<gene>
    <name evidence="1" type="ORF">A9O66_24740</name>
</gene>
<accession>A0A9Q6S6V3</accession>
<organism evidence="1 2">
    <name type="scientific">Paraburkholderia caribensis</name>
    <dbReference type="NCBI Taxonomy" id="75105"/>
    <lineage>
        <taxon>Bacteria</taxon>
        <taxon>Pseudomonadati</taxon>
        <taxon>Pseudomonadota</taxon>
        <taxon>Betaproteobacteria</taxon>
        <taxon>Burkholderiales</taxon>
        <taxon>Burkholderiaceae</taxon>
        <taxon>Paraburkholderia</taxon>
    </lineage>
</organism>
<dbReference type="EMBL" id="CP015959">
    <property type="protein sequence ID" value="QLB65586.1"/>
    <property type="molecule type" value="Genomic_DNA"/>
</dbReference>